<sequence>MTTTGAADWRPWGPRPVIAPGTRSSLARGSALSVAGLVAQGALRFLTAWLVGTIAGREWVGQVATAISIATFLSLLWPTSAGAAMSRFVARALGAGDVDGARSLARFVTATAVVAAGVGAAVAVPAWRVIGDGTLAEGLIVALLVVALGGYGLVRGSLFALGRVERAAASDVLTSVVGLGGLAALLAAGARGVTLTVPLVVANLLYVGLNWPAGTRHAAAQGPPRREVTTFIALTTVGTLASTGFLQLSQVVVRTTGDAHEAGGYAAALTLATPASLLVTALSLVLLPTLAEALGRGDRPAFLSQTDAAMRGIATVMVGALGTLAVLARVLVAVVWGRDYTEVADLLPVLSLAILVTTLGVASVSALNIESQRGVVTTTVASVSGMLVGILVWVVAAPEGGTVAVAAGYLAGVTVLAGIPVVVVMRRHGQRWSRLLLTVAGAVLVAGAAVLVERRSGWGPWLDVALAAAFAAGWFAVQRRDVRRVAGAFRGTA</sequence>
<evidence type="ECO:0000256" key="4">
    <source>
        <dbReference type="ARBA" id="ARBA00022989"/>
    </source>
</evidence>
<comment type="subcellular location">
    <subcellularLocation>
        <location evidence="1">Cell membrane</location>
        <topology evidence="1">Multi-pass membrane protein</topology>
    </subcellularLocation>
</comment>
<evidence type="ECO:0000313" key="8">
    <source>
        <dbReference type="Proteomes" id="UP001500390"/>
    </source>
</evidence>
<dbReference type="PANTHER" id="PTHR30250:SF26">
    <property type="entry name" value="PSMA PROTEIN"/>
    <property type="match status" value="1"/>
</dbReference>
<comment type="caution">
    <text evidence="7">The sequence shown here is derived from an EMBL/GenBank/DDBJ whole genome shotgun (WGS) entry which is preliminary data.</text>
</comment>
<evidence type="ECO:0000256" key="1">
    <source>
        <dbReference type="ARBA" id="ARBA00004651"/>
    </source>
</evidence>
<feature type="transmembrane region" description="Helical" evidence="6">
    <location>
        <begin position="31"/>
        <end position="51"/>
    </location>
</feature>
<reference evidence="8" key="1">
    <citation type="journal article" date="2019" name="Int. J. Syst. Evol. Microbiol.">
        <title>The Global Catalogue of Microorganisms (GCM) 10K type strain sequencing project: providing services to taxonomists for standard genome sequencing and annotation.</title>
        <authorList>
            <consortium name="The Broad Institute Genomics Platform"/>
            <consortium name="The Broad Institute Genome Sequencing Center for Infectious Disease"/>
            <person name="Wu L."/>
            <person name="Ma J."/>
        </authorList>
    </citation>
    <scope>NUCLEOTIDE SEQUENCE [LARGE SCALE GENOMIC DNA]</scope>
    <source>
        <strain evidence="8">JCM 17738</strain>
    </source>
</reference>
<gene>
    <name evidence="7" type="ORF">GCM10023153_00140</name>
</gene>
<feature type="transmembrane region" description="Helical" evidence="6">
    <location>
        <begin position="139"/>
        <end position="161"/>
    </location>
</feature>
<feature type="transmembrane region" description="Helical" evidence="6">
    <location>
        <begin position="193"/>
        <end position="211"/>
    </location>
</feature>
<feature type="transmembrane region" description="Helical" evidence="6">
    <location>
        <begin position="63"/>
        <end position="84"/>
    </location>
</feature>
<accession>A0ABP8J7I9</accession>
<feature type="transmembrane region" description="Helical" evidence="6">
    <location>
        <begin position="458"/>
        <end position="477"/>
    </location>
</feature>
<dbReference type="PANTHER" id="PTHR30250">
    <property type="entry name" value="PST FAMILY PREDICTED COLANIC ACID TRANSPORTER"/>
    <property type="match status" value="1"/>
</dbReference>
<dbReference type="EMBL" id="BAABFX010000002">
    <property type="protein sequence ID" value="GAA4386460.1"/>
    <property type="molecule type" value="Genomic_DNA"/>
</dbReference>
<evidence type="ECO:0000256" key="2">
    <source>
        <dbReference type="ARBA" id="ARBA00022475"/>
    </source>
</evidence>
<evidence type="ECO:0000256" key="3">
    <source>
        <dbReference type="ARBA" id="ARBA00022692"/>
    </source>
</evidence>
<feature type="transmembrane region" description="Helical" evidence="6">
    <location>
        <begin position="168"/>
        <end position="187"/>
    </location>
</feature>
<dbReference type="RefSeq" id="WP_159903831.1">
    <property type="nucleotide sequence ID" value="NZ_BAABFX010000002.1"/>
</dbReference>
<protein>
    <submittedName>
        <fullName evidence="7">Uncharacterized protein</fullName>
    </submittedName>
</protein>
<keyword evidence="3 6" id="KW-0812">Transmembrane</keyword>
<dbReference type="InterPro" id="IPR050833">
    <property type="entry name" value="Poly_Biosynth_Transport"/>
</dbReference>
<feature type="transmembrane region" description="Helical" evidence="6">
    <location>
        <begin position="435"/>
        <end position="452"/>
    </location>
</feature>
<feature type="transmembrane region" description="Helical" evidence="6">
    <location>
        <begin position="349"/>
        <end position="367"/>
    </location>
</feature>
<organism evidence="7 8">
    <name type="scientific">Ornithinibacter aureus</name>
    <dbReference type="NCBI Taxonomy" id="622664"/>
    <lineage>
        <taxon>Bacteria</taxon>
        <taxon>Bacillati</taxon>
        <taxon>Actinomycetota</taxon>
        <taxon>Actinomycetes</taxon>
        <taxon>Micrococcales</taxon>
        <taxon>Intrasporangiaceae</taxon>
        <taxon>Ornithinibacter</taxon>
    </lineage>
</organism>
<keyword evidence="4 6" id="KW-1133">Transmembrane helix</keyword>
<name>A0ABP8J7I9_9MICO</name>
<evidence type="ECO:0000256" key="6">
    <source>
        <dbReference type="SAM" id="Phobius"/>
    </source>
</evidence>
<dbReference type="Proteomes" id="UP001500390">
    <property type="component" value="Unassembled WGS sequence"/>
</dbReference>
<feature type="transmembrane region" description="Helical" evidence="6">
    <location>
        <begin position="402"/>
        <end position="423"/>
    </location>
</feature>
<keyword evidence="8" id="KW-1185">Reference proteome</keyword>
<feature type="transmembrane region" description="Helical" evidence="6">
    <location>
        <begin position="104"/>
        <end position="127"/>
    </location>
</feature>
<keyword evidence="2" id="KW-1003">Cell membrane</keyword>
<keyword evidence="5 6" id="KW-0472">Membrane</keyword>
<proteinExistence type="predicted"/>
<feature type="transmembrane region" description="Helical" evidence="6">
    <location>
        <begin position="231"/>
        <end position="253"/>
    </location>
</feature>
<feature type="transmembrane region" description="Helical" evidence="6">
    <location>
        <begin position="265"/>
        <end position="291"/>
    </location>
</feature>
<evidence type="ECO:0000313" key="7">
    <source>
        <dbReference type="EMBL" id="GAA4386460.1"/>
    </source>
</evidence>
<feature type="transmembrane region" description="Helical" evidence="6">
    <location>
        <begin position="312"/>
        <end position="337"/>
    </location>
</feature>
<evidence type="ECO:0000256" key="5">
    <source>
        <dbReference type="ARBA" id="ARBA00023136"/>
    </source>
</evidence>
<feature type="transmembrane region" description="Helical" evidence="6">
    <location>
        <begin position="374"/>
        <end position="396"/>
    </location>
</feature>